<dbReference type="Proteomes" id="UP000018296">
    <property type="component" value="Unassembled WGS sequence"/>
</dbReference>
<accession>V6IW84</accession>
<organism evidence="1 2">
    <name type="scientific">Sporolactobacillus laevolacticus DSM 442</name>
    <dbReference type="NCBI Taxonomy" id="1395513"/>
    <lineage>
        <taxon>Bacteria</taxon>
        <taxon>Bacillati</taxon>
        <taxon>Bacillota</taxon>
        <taxon>Bacilli</taxon>
        <taxon>Bacillales</taxon>
        <taxon>Sporolactobacillaceae</taxon>
        <taxon>Sporolactobacillus</taxon>
    </lineage>
</organism>
<sequence>MKKQRPFTHTSAKWSFQSFIQLTLPGSSAILLVRPTCFYPILTKIYRLDPITRFMLKRHFYNPWHKILHLLKVRETICSVVKIDDRAQSGTVTADRQNFIVMLVQQLIQRANCPLLNLTQTISIRQLIRKVFPLFFEKA</sequence>
<evidence type="ECO:0000313" key="1">
    <source>
        <dbReference type="EMBL" id="EST10791.1"/>
    </source>
</evidence>
<evidence type="ECO:0000313" key="2">
    <source>
        <dbReference type="Proteomes" id="UP000018296"/>
    </source>
</evidence>
<keyword evidence="2" id="KW-1185">Reference proteome</keyword>
<protein>
    <submittedName>
        <fullName evidence="1">Uncharacterized protein</fullName>
    </submittedName>
</protein>
<name>V6IW84_9BACL</name>
<reference evidence="1 2" key="1">
    <citation type="journal article" date="2013" name="Genome Announc.">
        <title>Genome Sequence of Sporolactobacillus laevolacticus DSM442, an Efficient Polymer-Grade D-Lactate Producer from Agricultural Waste Cottonseed as a Nitrogen Source.</title>
        <authorList>
            <person name="Wang H."/>
            <person name="Wang L."/>
            <person name="Ju J."/>
            <person name="Yu B."/>
            <person name="Ma Y."/>
        </authorList>
    </citation>
    <scope>NUCLEOTIDE SEQUENCE [LARGE SCALE GENOMIC DNA]</scope>
    <source>
        <strain evidence="1 2">DSM 442</strain>
    </source>
</reference>
<dbReference type="EMBL" id="AWTC01000018">
    <property type="protein sequence ID" value="EST10791.1"/>
    <property type="molecule type" value="Genomic_DNA"/>
</dbReference>
<gene>
    <name evidence="1" type="ORF">P343_15645</name>
</gene>
<proteinExistence type="predicted"/>
<comment type="caution">
    <text evidence="1">The sequence shown here is derived from an EMBL/GenBank/DDBJ whole genome shotgun (WGS) entry which is preliminary data.</text>
</comment>
<dbReference type="AlphaFoldDB" id="V6IW84"/>